<evidence type="ECO:0000256" key="1">
    <source>
        <dbReference type="SAM" id="Phobius"/>
    </source>
</evidence>
<evidence type="ECO:0000313" key="3">
    <source>
        <dbReference type="Proteomes" id="UP000295493"/>
    </source>
</evidence>
<sequence>MSWGRYILLKTVVGFGLFIVSVMPIFFLVGLVGSQMPKAAGMVAFALVALVWLIAMLLGTEIITEKVTKRWSR</sequence>
<keyword evidence="1" id="KW-0472">Membrane</keyword>
<reference evidence="2 3" key="1">
    <citation type="submission" date="2019-03" db="EMBL/GenBank/DDBJ databases">
        <title>Genomic Encyclopedia of Type Strains, Phase IV (KMG-IV): sequencing the most valuable type-strain genomes for metagenomic binning, comparative biology and taxonomic classification.</title>
        <authorList>
            <person name="Goeker M."/>
        </authorList>
    </citation>
    <scope>NUCLEOTIDE SEQUENCE [LARGE SCALE GENOMIC DNA]</scope>
    <source>
        <strain evidence="2 3">DSM 25059</strain>
    </source>
</reference>
<accession>A0A4R6FJB7</accession>
<gene>
    <name evidence="2" type="ORF">EV664_1093</name>
</gene>
<proteinExistence type="predicted"/>
<evidence type="ECO:0000313" key="2">
    <source>
        <dbReference type="EMBL" id="TDN80615.1"/>
    </source>
</evidence>
<feature type="transmembrane region" description="Helical" evidence="1">
    <location>
        <begin position="39"/>
        <end position="63"/>
    </location>
</feature>
<organism evidence="2 3">
    <name type="scientific">Stakelama pacifica</name>
    <dbReference type="NCBI Taxonomy" id="517720"/>
    <lineage>
        <taxon>Bacteria</taxon>
        <taxon>Pseudomonadati</taxon>
        <taxon>Pseudomonadota</taxon>
        <taxon>Alphaproteobacteria</taxon>
        <taxon>Sphingomonadales</taxon>
        <taxon>Sphingomonadaceae</taxon>
        <taxon>Stakelama</taxon>
    </lineage>
</organism>
<dbReference type="AlphaFoldDB" id="A0A4R6FJB7"/>
<keyword evidence="1" id="KW-0812">Transmembrane</keyword>
<feature type="transmembrane region" description="Helical" evidence="1">
    <location>
        <begin position="12"/>
        <end position="33"/>
    </location>
</feature>
<name>A0A4R6FJB7_9SPHN</name>
<protein>
    <submittedName>
        <fullName evidence="2">Uncharacterized protein</fullName>
    </submittedName>
</protein>
<dbReference type="EMBL" id="SNWD01000009">
    <property type="protein sequence ID" value="TDN80615.1"/>
    <property type="molecule type" value="Genomic_DNA"/>
</dbReference>
<keyword evidence="3" id="KW-1185">Reference proteome</keyword>
<dbReference type="RefSeq" id="WP_133496098.1">
    <property type="nucleotide sequence ID" value="NZ_BMLU01000009.1"/>
</dbReference>
<dbReference type="Proteomes" id="UP000295493">
    <property type="component" value="Unassembled WGS sequence"/>
</dbReference>
<keyword evidence="1" id="KW-1133">Transmembrane helix</keyword>
<comment type="caution">
    <text evidence="2">The sequence shown here is derived from an EMBL/GenBank/DDBJ whole genome shotgun (WGS) entry which is preliminary data.</text>
</comment>